<organism evidence="1 2">
    <name type="scientific">Haloferula chungangensis</name>
    <dbReference type="NCBI Taxonomy" id="1048331"/>
    <lineage>
        <taxon>Bacteria</taxon>
        <taxon>Pseudomonadati</taxon>
        <taxon>Verrucomicrobiota</taxon>
        <taxon>Verrucomicrobiia</taxon>
        <taxon>Verrucomicrobiales</taxon>
        <taxon>Verrucomicrobiaceae</taxon>
        <taxon>Haloferula</taxon>
    </lineage>
</organism>
<dbReference type="RefSeq" id="WP_379708856.1">
    <property type="nucleotide sequence ID" value="NZ_JBHTBS010000001.1"/>
</dbReference>
<accession>A0ABW2L173</accession>
<proteinExistence type="predicted"/>
<evidence type="ECO:0000313" key="2">
    <source>
        <dbReference type="Proteomes" id="UP001596472"/>
    </source>
</evidence>
<reference evidence="2" key="1">
    <citation type="journal article" date="2019" name="Int. J. Syst. Evol. Microbiol.">
        <title>The Global Catalogue of Microorganisms (GCM) 10K type strain sequencing project: providing services to taxonomists for standard genome sequencing and annotation.</title>
        <authorList>
            <consortium name="The Broad Institute Genomics Platform"/>
            <consortium name="The Broad Institute Genome Sequencing Center for Infectious Disease"/>
            <person name="Wu L."/>
            <person name="Ma J."/>
        </authorList>
    </citation>
    <scope>NUCLEOTIDE SEQUENCE [LARGE SCALE GENOMIC DNA]</scope>
    <source>
        <strain evidence="2">CGMCC 4.1467</strain>
    </source>
</reference>
<gene>
    <name evidence="1" type="ORF">ACFQY0_02780</name>
</gene>
<evidence type="ECO:0008006" key="3">
    <source>
        <dbReference type="Google" id="ProtNLM"/>
    </source>
</evidence>
<comment type="caution">
    <text evidence="1">The sequence shown here is derived from an EMBL/GenBank/DDBJ whole genome shotgun (WGS) entry which is preliminary data.</text>
</comment>
<dbReference type="Proteomes" id="UP001596472">
    <property type="component" value="Unassembled WGS sequence"/>
</dbReference>
<dbReference type="EMBL" id="JBHTBS010000001">
    <property type="protein sequence ID" value="MFC7336089.1"/>
    <property type="molecule type" value="Genomic_DNA"/>
</dbReference>
<evidence type="ECO:0000313" key="1">
    <source>
        <dbReference type="EMBL" id="MFC7336089.1"/>
    </source>
</evidence>
<protein>
    <recommendedName>
        <fullName evidence="3">Lipoprotein</fullName>
    </recommendedName>
</protein>
<name>A0ABW2L173_9BACT</name>
<sequence length="205" mass="22711">MKWAVLTPGLAVLLGGCVGISAKKHTYSSMGGTAELGGATVGVQFRPEGTKGPNMMLSAMVVGGGFATFDGPFRWRIEALGESGVQEKLIVHRIRTKTSKTNRDEWYPEEHLGFSKAFRRVKGEPGVSRVRYEIPGLLKVKPEEDGRLDVWIDMSVIERVGTTRKILRFALDPDTKRADEMVFLPVEVAKSIGSNPEDWEDSMWD</sequence>
<dbReference type="PROSITE" id="PS51257">
    <property type="entry name" value="PROKAR_LIPOPROTEIN"/>
    <property type="match status" value="1"/>
</dbReference>
<keyword evidence="2" id="KW-1185">Reference proteome</keyword>